<keyword evidence="3" id="KW-1185">Reference proteome</keyword>
<protein>
    <submittedName>
        <fullName evidence="2">Uncharacterized protein</fullName>
    </submittedName>
</protein>
<organism evidence="2 3">
    <name type="scientific">Saprolegnia diclina (strain VS20)</name>
    <dbReference type="NCBI Taxonomy" id="1156394"/>
    <lineage>
        <taxon>Eukaryota</taxon>
        <taxon>Sar</taxon>
        <taxon>Stramenopiles</taxon>
        <taxon>Oomycota</taxon>
        <taxon>Saprolegniomycetes</taxon>
        <taxon>Saprolegniales</taxon>
        <taxon>Saprolegniaceae</taxon>
        <taxon>Saprolegnia</taxon>
    </lineage>
</organism>
<dbReference type="GeneID" id="19951835"/>
<dbReference type="OrthoDB" id="10492011at2759"/>
<dbReference type="RefSeq" id="XP_008615356.1">
    <property type="nucleotide sequence ID" value="XM_008617134.1"/>
</dbReference>
<evidence type="ECO:0000313" key="2">
    <source>
        <dbReference type="EMBL" id="EQC31182.1"/>
    </source>
</evidence>
<name>T0RMI3_SAPDV</name>
<gene>
    <name evidence="2" type="ORF">SDRG_11108</name>
</gene>
<evidence type="ECO:0000256" key="1">
    <source>
        <dbReference type="SAM" id="MobiDB-lite"/>
    </source>
</evidence>
<feature type="compositionally biased region" description="Basic and acidic residues" evidence="1">
    <location>
        <begin position="213"/>
        <end position="222"/>
    </location>
</feature>
<dbReference type="EMBL" id="JH767170">
    <property type="protein sequence ID" value="EQC31182.1"/>
    <property type="molecule type" value="Genomic_DNA"/>
</dbReference>
<feature type="region of interest" description="Disordered" evidence="1">
    <location>
        <begin position="199"/>
        <end position="263"/>
    </location>
</feature>
<dbReference type="OMA" id="REYYTIR"/>
<evidence type="ECO:0000313" key="3">
    <source>
        <dbReference type="Proteomes" id="UP000030762"/>
    </source>
</evidence>
<proteinExistence type="predicted"/>
<reference evidence="2 3" key="1">
    <citation type="submission" date="2012-04" db="EMBL/GenBank/DDBJ databases">
        <title>The Genome Sequence of Saprolegnia declina VS20.</title>
        <authorList>
            <consortium name="The Broad Institute Genome Sequencing Platform"/>
            <person name="Russ C."/>
            <person name="Nusbaum C."/>
            <person name="Tyler B."/>
            <person name="van West P."/>
            <person name="Dieguez-Uribeondo J."/>
            <person name="de Bruijn I."/>
            <person name="Tripathy S."/>
            <person name="Jiang R."/>
            <person name="Young S.K."/>
            <person name="Zeng Q."/>
            <person name="Gargeya S."/>
            <person name="Fitzgerald M."/>
            <person name="Haas B."/>
            <person name="Abouelleil A."/>
            <person name="Alvarado L."/>
            <person name="Arachchi H.M."/>
            <person name="Berlin A."/>
            <person name="Chapman S.B."/>
            <person name="Goldberg J."/>
            <person name="Griggs A."/>
            <person name="Gujja S."/>
            <person name="Hansen M."/>
            <person name="Howarth C."/>
            <person name="Imamovic A."/>
            <person name="Larimer J."/>
            <person name="McCowen C."/>
            <person name="Montmayeur A."/>
            <person name="Murphy C."/>
            <person name="Neiman D."/>
            <person name="Pearson M."/>
            <person name="Priest M."/>
            <person name="Roberts A."/>
            <person name="Saif S."/>
            <person name="Shea T."/>
            <person name="Sisk P."/>
            <person name="Sykes S."/>
            <person name="Wortman J."/>
            <person name="Nusbaum C."/>
            <person name="Birren B."/>
        </authorList>
    </citation>
    <scope>NUCLEOTIDE SEQUENCE [LARGE SCALE GENOMIC DNA]</scope>
    <source>
        <strain evidence="2 3">VS20</strain>
    </source>
</reference>
<dbReference type="Proteomes" id="UP000030762">
    <property type="component" value="Unassembled WGS sequence"/>
</dbReference>
<accession>T0RMI3</accession>
<dbReference type="VEuPathDB" id="FungiDB:SDRG_11108"/>
<dbReference type="AlphaFoldDB" id="T0RMI3"/>
<dbReference type="InParanoid" id="T0RMI3"/>
<sequence length="353" mass="38332">MTPYELWAEVHAKGNVLVDDCRFFGLLENVRLVDDDALSDGLARVEEHIQRFVDVIFVPSHGSDVRLLAAADRLKMALLCNACPPAMADVFETWRADEPAWDYAYVRCRLVEHWKSLRRDPEADISSAREAPLEPVVDAPEAMAADALPVAMTSVTNACPAVAPAADEAPSSSTAIDALVDSNAVDAMRAFHQMRQLDASVDHSADHATSSTEKGRPEKRSTDAAMTDPPGSNHQHECKRRKQTLPQPQAAVGRLQQDSVATRVSPRQHLGALRALKSAASPSRRSSTISSSSCGAPFTEEEVEFLRAAQRCATESGATIFERGRAQGLFINRSVSSIQSKLGRMKAVDTSSI</sequence>